<dbReference type="SUPFAM" id="SSF52283">
    <property type="entry name" value="Formate/glycerate dehydrogenase catalytic domain-like"/>
    <property type="match status" value="1"/>
</dbReference>
<feature type="domain" description="D-isomer specific 2-hydroxyacid dehydrogenase catalytic" evidence="5">
    <location>
        <begin position="31"/>
        <end position="319"/>
    </location>
</feature>
<dbReference type="InterPro" id="IPR036291">
    <property type="entry name" value="NAD(P)-bd_dom_sf"/>
</dbReference>
<evidence type="ECO:0000313" key="7">
    <source>
        <dbReference type="EMBL" id="WOL05585.1"/>
    </source>
</evidence>
<dbReference type="InterPro" id="IPR006140">
    <property type="entry name" value="D-isomer_DH_NAD-bd"/>
</dbReference>
<evidence type="ECO:0000259" key="5">
    <source>
        <dbReference type="Pfam" id="PF00389"/>
    </source>
</evidence>
<dbReference type="Pfam" id="PF00389">
    <property type="entry name" value="2-Hacid_dh"/>
    <property type="match status" value="1"/>
</dbReference>
<dbReference type="Pfam" id="PF02826">
    <property type="entry name" value="2-Hacid_dh_C"/>
    <property type="match status" value="1"/>
</dbReference>
<dbReference type="Proteomes" id="UP001327560">
    <property type="component" value="Chromosome 4"/>
</dbReference>
<reference evidence="7 8" key="1">
    <citation type="submission" date="2023-10" db="EMBL/GenBank/DDBJ databases">
        <title>Chromosome-scale genome assembly provides insights into flower coloration mechanisms of Canna indica.</title>
        <authorList>
            <person name="Li C."/>
        </authorList>
    </citation>
    <scope>NUCLEOTIDE SEQUENCE [LARGE SCALE GENOMIC DNA]</scope>
    <source>
        <tissue evidence="7">Flower</tissue>
    </source>
</reference>
<dbReference type="GO" id="GO:0051287">
    <property type="term" value="F:NAD binding"/>
    <property type="evidence" value="ECO:0007669"/>
    <property type="project" value="InterPro"/>
</dbReference>
<dbReference type="FunFam" id="3.40.50.720:FF:000213">
    <property type="entry name" value="Putative 2-hydroxyacid dehydrogenase"/>
    <property type="match status" value="1"/>
</dbReference>
<evidence type="ECO:0000256" key="1">
    <source>
        <dbReference type="ARBA" id="ARBA00022857"/>
    </source>
</evidence>
<evidence type="ECO:0000313" key="8">
    <source>
        <dbReference type="Proteomes" id="UP001327560"/>
    </source>
</evidence>
<dbReference type="InterPro" id="IPR050223">
    <property type="entry name" value="D-isomer_2-hydroxyacid_DH"/>
</dbReference>
<dbReference type="SUPFAM" id="SSF51735">
    <property type="entry name" value="NAD(P)-binding Rossmann-fold domains"/>
    <property type="match status" value="1"/>
</dbReference>
<sequence length="321" mass="34779">MSPSTPQPPEVLLLRPLLPSFDAALSGKFRFVKTWESPLPLHDYLAQRAASIRVLLCSSLQPVPPDVIDRLPALKLIVGSSVGLDHIDLAACRRLGIAVTNAGSVFTDDTADYAVGLLIDVLRHISASDRYVRQGFWPLMGDYPFSSKLSGKRVGIVGLGSIGSAIAKRLEAFGCPILYHSRTMKQSVSYKYFANVCDLASESDILIISCALTDETFHIIDKKVMLALGKHGVIINVGRGPLIDEKELVKCLMQGEIGGAGLDVFENEPVVPEELFKMDNVVLSGHSAVLTPESFHDLLELITANLEAFFSNKPLASPVAL</sequence>
<dbReference type="CDD" id="cd12156">
    <property type="entry name" value="HPPR"/>
    <property type="match status" value="1"/>
</dbReference>
<keyword evidence="3" id="KW-0520">NAD</keyword>
<dbReference type="AlphaFoldDB" id="A0AAQ3KDW5"/>
<gene>
    <name evidence="7" type="ORF">Cni_G14314</name>
</gene>
<protein>
    <recommendedName>
        <fullName evidence="9">Hydroxyphenylpyruvate reductase</fullName>
    </recommendedName>
</protein>
<dbReference type="EMBL" id="CP136893">
    <property type="protein sequence ID" value="WOL05585.1"/>
    <property type="molecule type" value="Genomic_DNA"/>
</dbReference>
<evidence type="ECO:0000256" key="2">
    <source>
        <dbReference type="ARBA" id="ARBA00023002"/>
    </source>
</evidence>
<comment type="similarity">
    <text evidence="4">Belongs to the D-isomer specific 2-hydroxyacid dehydrogenase family.</text>
</comment>
<dbReference type="PANTHER" id="PTHR10996:SF179">
    <property type="entry name" value="D-ISOMER SPECIFIC 2-HYDROXYACID DEHYDROGENASE FAMILY PROTEIN-RELATED"/>
    <property type="match status" value="1"/>
</dbReference>
<evidence type="ECO:0000256" key="3">
    <source>
        <dbReference type="ARBA" id="ARBA00023027"/>
    </source>
</evidence>
<dbReference type="InterPro" id="IPR029752">
    <property type="entry name" value="D-isomer_DH_CS1"/>
</dbReference>
<evidence type="ECO:0000256" key="4">
    <source>
        <dbReference type="RuleBase" id="RU003719"/>
    </source>
</evidence>
<dbReference type="PANTHER" id="PTHR10996">
    <property type="entry name" value="2-HYDROXYACID DEHYDROGENASE-RELATED"/>
    <property type="match status" value="1"/>
</dbReference>
<keyword evidence="2 4" id="KW-0560">Oxidoreductase</keyword>
<evidence type="ECO:0008006" key="9">
    <source>
        <dbReference type="Google" id="ProtNLM"/>
    </source>
</evidence>
<dbReference type="Gene3D" id="3.40.50.720">
    <property type="entry name" value="NAD(P)-binding Rossmann-like Domain"/>
    <property type="match status" value="2"/>
</dbReference>
<dbReference type="GO" id="GO:0016618">
    <property type="term" value="F:hydroxypyruvate reductase [NAD(P)H] activity"/>
    <property type="evidence" value="ECO:0007669"/>
    <property type="project" value="TreeGrafter"/>
</dbReference>
<keyword evidence="8" id="KW-1185">Reference proteome</keyword>
<evidence type="ECO:0000259" key="6">
    <source>
        <dbReference type="Pfam" id="PF02826"/>
    </source>
</evidence>
<accession>A0AAQ3KDW5</accession>
<feature type="domain" description="D-isomer specific 2-hydroxyacid dehydrogenase NAD-binding" evidence="6">
    <location>
        <begin position="115"/>
        <end position="288"/>
    </location>
</feature>
<dbReference type="GO" id="GO:0005829">
    <property type="term" value="C:cytosol"/>
    <property type="evidence" value="ECO:0007669"/>
    <property type="project" value="TreeGrafter"/>
</dbReference>
<keyword evidence="1" id="KW-0521">NADP</keyword>
<dbReference type="GO" id="GO:0030267">
    <property type="term" value="F:glyoxylate reductase (NADPH) activity"/>
    <property type="evidence" value="ECO:0007669"/>
    <property type="project" value="TreeGrafter"/>
</dbReference>
<dbReference type="PROSITE" id="PS00065">
    <property type="entry name" value="D_2_HYDROXYACID_DH_1"/>
    <property type="match status" value="1"/>
</dbReference>
<organism evidence="7 8">
    <name type="scientific">Canna indica</name>
    <name type="common">Indian-shot</name>
    <dbReference type="NCBI Taxonomy" id="4628"/>
    <lineage>
        <taxon>Eukaryota</taxon>
        <taxon>Viridiplantae</taxon>
        <taxon>Streptophyta</taxon>
        <taxon>Embryophyta</taxon>
        <taxon>Tracheophyta</taxon>
        <taxon>Spermatophyta</taxon>
        <taxon>Magnoliopsida</taxon>
        <taxon>Liliopsida</taxon>
        <taxon>Zingiberales</taxon>
        <taxon>Cannaceae</taxon>
        <taxon>Canna</taxon>
    </lineage>
</organism>
<dbReference type="InterPro" id="IPR006139">
    <property type="entry name" value="D-isomer_2_OHA_DH_cat_dom"/>
</dbReference>
<name>A0AAQ3KDW5_9LILI</name>
<proteinExistence type="inferred from homology"/>